<proteinExistence type="predicted"/>
<reference evidence="2" key="1">
    <citation type="journal article" date="2018" name="BMC Genomics">
        <title>Genomic insights into host adaptation between the wheat stripe rust pathogen (Puccinia striiformis f. sp. tritici) and the barley stripe rust pathogen (Puccinia striiformis f. sp. hordei).</title>
        <authorList>
            <person name="Xia C."/>
            <person name="Wang M."/>
            <person name="Yin C."/>
            <person name="Cornejo O.E."/>
            <person name="Hulbert S.H."/>
            <person name="Chen X."/>
        </authorList>
    </citation>
    <scope>NUCLEOTIDE SEQUENCE [LARGE SCALE GENOMIC DNA]</scope>
    <source>
        <strain evidence="2">93-210</strain>
    </source>
</reference>
<dbReference type="Proteomes" id="UP001060170">
    <property type="component" value="Chromosome 10"/>
</dbReference>
<reference evidence="1 2" key="3">
    <citation type="journal article" date="2022" name="Microbiol. Spectr.">
        <title>Folding features and dynamics of 3D genome architecture in plant fungal pathogens.</title>
        <authorList>
            <person name="Xia C."/>
        </authorList>
    </citation>
    <scope>NUCLEOTIDE SEQUENCE [LARGE SCALE GENOMIC DNA]</scope>
    <source>
        <strain evidence="1 2">93-210</strain>
    </source>
</reference>
<evidence type="ECO:0000313" key="1">
    <source>
        <dbReference type="EMBL" id="KAI7945160.1"/>
    </source>
</evidence>
<name>A0ACC0E7T9_9BASI</name>
<comment type="caution">
    <text evidence="1">The sequence shown here is derived from an EMBL/GenBank/DDBJ whole genome shotgun (WGS) entry which is preliminary data.</text>
</comment>
<protein>
    <submittedName>
        <fullName evidence="1">Uncharacterized protein</fullName>
    </submittedName>
</protein>
<gene>
    <name evidence="1" type="ORF">MJO28_010855</name>
</gene>
<reference evidence="2" key="2">
    <citation type="journal article" date="2018" name="Mol. Plant Microbe Interact.">
        <title>Genome sequence resources for the wheat stripe rust pathogen (Puccinia striiformis f. sp. tritici) and the barley stripe rust pathogen (Puccinia striiformis f. sp. hordei).</title>
        <authorList>
            <person name="Xia C."/>
            <person name="Wang M."/>
            <person name="Yin C."/>
            <person name="Cornejo O.E."/>
            <person name="Hulbert S.H."/>
            <person name="Chen X."/>
        </authorList>
    </citation>
    <scope>NUCLEOTIDE SEQUENCE [LARGE SCALE GENOMIC DNA]</scope>
    <source>
        <strain evidence="2">93-210</strain>
    </source>
</reference>
<keyword evidence="2" id="KW-1185">Reference proteome</keyword>
<organism evidence="1 2">
    <name type="scientific">Puccinia striiformis f. sp. tritici</name>
    <dbReference type="NCBI Taxonomy" id="168172"/>
    <lineage>
        <taxon>Eukaryota</taxon>
        <taxon>Fungi</taxon>
        <taxon>Dikarya</taxon>
        <taxon>Basidiomycota</taxon>
        <taxon>Pucciniomycotina</taxon>
        <taxon>Pucciniomycetes</taxon>
        <taxon>Pucciniales</taxon>
        <taxon>Pucciniaceae</taxon>
        <taxon>Puccinia</taxon>
    </lineage>
</organism>
<dbReference type="EMBL" id="CM045874">
    <property type="protein sequence ID" value="KAI7945160.1"/>
    <property type="molecule type" value="Genomic_DNA"/>
</dbReference>
<evidence type="ECO:0000313" key="2">
    <source>
        <dbReference type="Proteomes" id="UP001060170"/>
    </source>
</evidence>
<accession>A0ACC0E7T9</accession>
<sequence>MPLATLPRWSEEAQVFQQITSASENPAKIQRAILNLLSPRAKQAAKEDLQEREKFVKLASEAQRVREQNAAQSSQSAPAPPTNAVTSTHGDDGILPMPVDVTGIAESLALVNASADEPNPPTSQPLTNEDAVMHGKA</sequence>